<proteinExistence type="inferred from homology"/>
<evidence type="ECO:0000256" key="11">
    <source>
        <dbReference type="ARBA" id="ARBA00023159"/>
    </source>
</evidence>
<keyword evidence="9" id="KW-0805">Transcription regulation</keyword>
<sequence length="626" mass="68753">MDGIDDDSGYHDHSSTTMFPGIKKRILDGYYDNLGLTEPEDLSLSCVTGPCEDVETVEEEIVADGSHLDSLEHTSLSSAGVTFDASRHHQVIITNPNTIRNNSHRATPTDQSGQNNEAGSELLIPMTVTIHEQCPVNCQSDNLNPPPGREGSDEGNGLCANDDHVLSTPTGINVVNSNIKTARNTVTSSERDQTLIVTTESATGENSVKINLIQSSAVIEGSTSVLPSMLRTHPTILRSHLGNRAEETIMHLPGVQSSHNPMQPVCLKLFYPPPSVLPDSRASLQEEPHECRWAGCKKNVDRLDELVNHVNDDHVRADRDTDNDYKCRWEGCPRKGKGFNARYKMLIHVRTHTNEKPHKCHLCGKSFSRVENLKIHNRSHTGEKPYICPVEGCNKAYSNSSDRFKHVRTHQEDKPYYCKYPSCNKRYTDPSSLRKHIKTNSHYFRGGDIVNNHHTSNIPPHHPMPKMMDNHQSMLLPTVFPHHPAAGLPVSYGGGGGNGLLNPTASLPAHHVISIQSSMLPLSTLASNPLLSSAVIALSGPVTQSISTQTDRMVSSTDSNTSESPKNLSTDTEMLDEDVDETKCQDTPLDLSTSPILAHDSNHGDSNHSDPVGSGYSSKWELINTD</sequence>
<dbReference type="KEGG" id="lak:106150563"/>
<dbReference type="Gene3D" id="3.30.160.60">
    <property type="entry name" value="Classic Zinc Finger"/>
    <property type="match status" value="5"/>
</dbReference>
<dbReference type="Pfam" id="PF00096">
    <property type="entry name" value="zf-C2H2"/>
    <property type="match status" value="3"/>
</dbReference>
<keyword evidence="6" id="KW-0677">Repeat</keyword>
<dbReference type="Pfam" id="PF23561">
    <property type="entry name" value="zf-C2H2_15"/>
    <property type="match status" value="1"/>
</dbReference>
<dbReference type="GO" id="GO:0000981">
    <property type="term" value="F:DNA-binding transcription factor activity, RNA polymerase II-specific"/>
    <property type="evidence" value="ECO:0007669"/>
    <property type="project" value="TreeGrafter"/>
</dbReference>
<keyword evidence="8" id="KW-0862">Zinc</keyword>
<dbReference type="PROSITE" id="PS00028">
    <property type="entry name" value="ZINC_FINGER_C2H2_1"/>
    <property type="match status" value="4"/>
</dbReference>
<dbReference type="RefSeq" id="XP_013378895.1">
    <property type="nucleotide sequence ID" value="XM_013523441.1"/>
</dbReference>
<accession>A0A1S3GYE6</accession>
<evidence type="ECO:0000256" key="5">
    <source>
        <dbReference type="ARBA" id="ARBA00022723"/>
    </source>
</evidence>
<keyword evidence="17" id="KW-1185">Reference proteome</keyword>
<keyword evidence="7 14" id="KW-0863">Zinc-finger</keyword>
<keyword evidence="13" id="KW-0539">Nucleus</keyword>
<dbReference type="GO" id="GO:0000978">
    <property type="term" value="F:RNA polymerase II cis-regulatory region sequence-specific DNA binding"/>
    <property type="evidence" value="ECO:0007669"/>
    <property type="project" value="TreeGrafter"/>
</dbReference>
<keyword evidence="5" id="KW-0479">Metal-binding</keyword>
<evidence type="ECO:0000256" key="6">
    <source>
        <dbReference type="ARBA" id="ARBA00022737"/>
    </source>
</evidence>
<evidence type="ECO:0000256" key="12">
    <source>
        <dbReference type="ARBA" id="ARBA00023163"/>
    </source>
</evidence>
<dbReference type="InterPro" id="IPR013087">
    <property type="entry name" value="Znf_C2H2_type"/>
</dbReference>
<dbReference type="InterPro" id="IPR056436">
    <property type="entry name" value="Znf-C2H2_ZIC1-5/GLI1-3-like"/>
</dbReference>
<dbReference type="FunFam" id="3.30.160.60:FF:000532">
    <property type="entry name" value="GLIS family zinc finger 2"/>
    <property type="match status" value="1"/>
</dbReference>
<keyword evidence="10" id="KW-0238">DNA-binding</keyword>
<organism evidence="17 18">
    <name type="scientific">Lingula anatina</name>
    <name type="common">Brachiopod</name>
    <name type="synonym">Lingula unguis</name>
    <dbReference type="NCBI Taxonomy" id="7574"/>
    <lineage>
        <taxon>Eukaryota</taxon>
        <taxon>Metazoa</taxon>
        <taxon>Spiralia</taxon>
        <taxon>Lophotrochozoa</taxon>
        <taxon>Brachiopoda</taxon>
        <taxon>Linguliformea</taxon>
        <taxon>Lingulata</taxon>
        <taxon>Lingulida</taxon>
        <taxon>Linguloidea</taxon>
        <taxon>Lingulidae</taxon>
        <taxon>Lingula</taxon>
    </lineage>
</organism>
<name>A0A1S3GYE6_LINAN</name>
<feature type="compositionally biased region" description="Polar residues" evidence="15">
    <location>
        <begin position="545"/>
        <end position="572"/>
    </location>
</feature>
<dbReference type="SUPFAM" id="SSF57667">
    <property type="entry name" value="beta-beta-alpha zinc fingers"/>
    <property type="match status" value="3"/>
</dbReference>
<dbReference type="Proteomes" id="UP000085678">
    <property type="component" value="Unplaced"/>
</dbReference>
<dbReference type="FunFam" id="3.30.160.60:FF:000357">
    <property type="entry name" value="GLIS family zinc finger 2"/>
    <property type="match status" value="1"/>
</dbReference>
<feature type="domain" description="C2H2-type" evidence="16">
    <location>
        <begin position="386"/>
        <end position="415"/>
    </location>
</feature>
<dbReference type="GO" id="GO:0005634">
    <property type="term" value="C:nucleus"/>
    <property type="evidence" value="ECO:0007669"/>
    <property type="project" value="UniProtKB-SubCell"/>
</dbReference>
<dbReference type="PROSITE" id="PS50157">
    <property type="entry name" value="ZINC_FINGER_C2H2_2"/>
    <property type="match status" value="4"/>
</dbReference>
<evidence type="ECO:0000256" key="4">
    <source>
        <dbReference type="ARBA" id="ARBA00022491"/>
    </source>
</evidence>
<dbReference type="InterPro" id="IPR043359">
    <property type="entry name" value="GLI-like"/>
</dbReference>
<evidence type="ECO:0000256" key="15">
    <source>
        <dbReference type="SAM" id="MobiDB-lite"/>
    </source>
</evidence>
<evidence type="ECO:0000313" key="17">
    <source>
        <dbReference type="Proteomes" id="UP000085678"/>
    </source>
</evidence>
<keyword evidence="4" id="KW-0678">Repressor</keyword>
<dbReference type="OrthoDB" id="3214149at2759"/>
<dbReference type="PANTHER" id="PTHR45718">
    <property type="entry name" value="TRANSCRIPTIONAL ACTIVATOR CUBITUS INTERRUPTUS"/>
    <property type="match status" value="1"/>
</dbReference>
<dbReference type="InParanoid" id="A0A1S3GYE6"/>
<dbReference type="InterPro" id="IPR036236">
    <property type="entry name" value="Znf_C2H2_sf"/>
</dbReference>
<feature type="domain" description="C2H2-type" evidence="16">
    <location>
        <begin position="325"/>
        <end position="357"/>
    </location>
</feature>
<feature type="domain" description="C2H2-type" evidence="16">
    <location>
        <begin position="416"/>
        <end position="442"/>
    </location>
</feature>
<reference evidence="18" key="1">
    <citation type="submission" date="2025-08" db="UniProtKB">
        <authorList>
            <consortium name="RefSeq"/>
        </authorList>
    </citation>
    <scope>IDENTIFICATION</scope>
    <source>
        <tissue evidence="18">Gonads</tissue>
    </source>
</reference>
<keyword evidence="3" id="KW-0217">Developmental protein</keyword>
<keyword evidence="12" id="KW-0804">Transcription</keyword>
<comment type="subcellular location">
    <subcellularLocation>
        <location evidence="1">Nucleus</location>
    </subcellularLocation>
</comment>
<dbReference type="AlphaFoldDB" id="A0A1S3GYE6"/>
<feature type="domain" description="C2H2-type" evidence="16">
    <location>
        <begin position="358"/>
        <end position="385"/>
    </location>
</feature>
<evidence type="ECO:0000259" key="16">
    <source>
        <dbReference type="PROSITE" id="PS50157"/>
    </source>
</evidence>
<evidence type="ECO:0000256" key="3">
    <source>
        <dbReference type="ARBA" id="ARBA00022473"/>
    </source>
</evidence>
<evidence type="ECO:0000313" key="18">
    <source>
        <dbReference type="RefSeq" id="XP_013378895.1"/>
    </source>
</evidence>
<dbReference type="GO" id="GO:0008270">
    <property type="term" value="F:zinc ion binding"/>
    <property type="evidence" value="ECO:0007669"/>
    <property type="project" value="UniProtKB-KW"/>
</dbReference>
<feature type="region of interest" description="Disordered" evidence="15">
    <location>
        <begin position="545"/>
        <end position="626"/>
    </location>
</feature>
<evidence type="ECO:0000256" key="13">
    <source>
        <dbReference type="ARBA" id="ARBA00023242"/>
    </source>
</evidence>
<keyword evidence="11" id="KW-0010">Activator</keyword>
<evidence type="ECO:0000256" key="2">
    <source>
        <dbReference type="ARBA" id="ARBA00010831"/>
    </source>
</evidence>
<evidence type="ECO:0000256" key="7">
    <source>
        <dbReference type="ARBA" id="ARBA00022771"/>
    </source>
</evidence>
<protein>
    <submittedName>
        <fullName evidence="18">Zinc finger protein GLIS2</fullName>
    </submittedName>
</protein>
<dbReference type="STRING" id="7574.A0A1S3GYE6"/>
<comment type="similarity">
    <text evidence="2">Belongs to the GLI C2H2-type zinc-finger protein family.</text>
</comment>
<evidence type="ECO:0000256" key="10">
    <source>
        <dbReference type="ARBA" id="ARBA00023125"/>
    </source>
</evidence>
<evidence type="ECO:0000256" key="8">
    <source>
        <dbReference type="ARBA" id="ARBA00022833"/>
    </source>
</evidence>
<dbReference type="FunFam" id="3.30.160.60:FF:000310">
    <property type="entry name" value="GLIS family zinc finger 2"/>
    <property type="match status" value="1"/>
</dbReference>
<dbReference type="GeneID" id="106150563"/>
<dbReference type="PANTHER" id="PTHR45718:SF8">
    <property type="entry name" value="GLIS FAMILY ZINC FINGER 2"/>
    <property type="match status" value="1"/>
</dbReference>
<gene>
    <name evidence="18" type="primary">LOC106150563</name>
</gene>
<evidence type="ECO:0000256" key="9">
    <source>
        <dbReference type="ARBA" id="ARBA00023015"/>
    </source>
</evidence>
<evidence type="ECO:0000256" key="1">
    <source>
        <dbReference type="ARBA" id="ARBA00004123"/>
    </source>
</evidence>
<evidence type="ECO:0000256" key="14">
    <source>
        <dbReference type="PROSITE-ProRule" id="PRU00042"/>
    </source>
</evidence>
<dbReference type="SMART" id="SM00355">
    <property type="entry name" value="ZnF_C2H2"/>
    <property type="match status" value="5"/>
</dbReference>
<dbReference type="FunFam" id="3.30.160.60:FF:000359">
    <property type="entry name" value="GLIS family zinc finger 2"/>
    <property type="match status" value="1"/>
</dbReference>
<feature type="region of interest" description="Disordered" evidence="15">
    <location>
        <begin position="98"/>
        <end position="117"/>
    </location>
</feature>